<gene>
    <name evidence="1" type="ORF">LY79DRAFT_470496</name>
</gene>
<name>A0AAD8V0Y4_9PEZI</name>
<dbReference type="AlphaFoldDB" id="A0AAD8V0Y4"/>
<dbReference type="EMBL" id="JAHLJV010000086">
    <property type="protein sequence ID" value="KAK1573780.1"/>
    <property type="molecule type" value="Genomic_DNA"/>
</dbReference>
<comment type="caution">
    <text evidence="1">The sequence shown here is derived from an EMBL/GenBank/DDBJ whole genome shotgun (WGS) entry which is preliminary data.</text>
</comment>
<protein>
    <submittedName>
        <fullName evidence="1">Uncharacterized protein</fullName>
    </submittedName>
</protein>
<evidence type="ECO:0000313" key="1">
    <source>
        <dbReference type="EMBL" id="KAK1573780.1"/>
    </source>
</evidence>
<feature type="non-terminal residue" evidence="1">
    <location>
        <position position="95"/>
    </location>
</feature>
<accession>A0AAD8V0Y4</accession>
<reference evidence="1" key="1">
    <citation type="submission" date="2021-06" db="EMBL/GenBank/DDBJ databases">
        <title>Comparative genomics, transcriptomics and evolutionary studies reveal genomic signatures of adaptation to plant cell wall in hemibiotrophic fungi.</title>
        <authorList>
            <consortium name="DOE Joint Genome Institute"/>
            <person name="Baroncelli R."/>
            <person name="Diaz J.F."/>
            <person name="Benocci T."/>
            <person name="Peng M."/>
            <person name="Battaglia E."/>
            <person name="Haridas S."/>
            <person name="Andreopoulos W."/>
            <person name="Labutti K."/>
            <person name="Pangilinan J."/>
            <person name="Floch G.L."/>
            <person name="Makela M.R."/>
            <person name="Henrissat B."/>
            <person name="Grigoriev I.V."/>
            <person name="Crouch J.A."/>
            <person name="De Vries R.P."/>
            <person name="Sukno S.A."/>
            <person name="Thon M.R."/>
        </authorList>
    </citation>
    <scope>NUCLEOTIDE SEQUENCE</scope>
    <source>
        <strain evidence="1">CBS 125086</strain>
    </source>
</reference>
<dbReference type="RefSeq" id="XP_060409365.1">
    <property type="nucleotide sequence ID" value="XM_060553207.1"/>
</dbReference>
<proteinExistence type="predicted"/>
<sequence>MAVSTNADHQIIPRSPAEPKLAGVPMRIQTMAQKLWYNDSMPDEVAGGTVEYSDKKTARATPTIYDVVLMSRDELLLDHKVFVLVISVHARLGSS</sequence>
<keyword evidence="2" id="KW-1185">Reference proteome</keyword>
<dbReference type="Proteomes" id="UP001230504">
    <property type="component" value="Unassembled WGS sequence"/>
</dbReference>
<organism evidence="1 2">
    <name type="scientific">Colletotrichum navitas</name>
    <dbReference type="NCBI Taxonomy" id="681940"/>
    <lineage>
        <taxon>Eukaryota</taxon>
        <taxon>Fungi</taxon>
        <taxon>Dikarya</taxon>
        <taxon>Ascomycota</taxon>
        <taxon>Pezizomycotina</taxon>
        <taxon>Sordariomycetes</taxon>
        <taxon>Hypocreomycetidae</taxon>
        <taxon>Glomerellales</taxon>
        <taxon>Glomerellaceae</taxon>
        <taxon>Colletotrichum</taxon>
        <taxon>Colletotrichum graminicola species complex</taxon>
    </lineage>
</organism>
<dbReference type="GeneID" id="85437447"/>
<evidence type="ECO:0000313" key="2">
    <source>
        <dbReference type="Proteomes" id="UP001230504"/>
    </source>
</evidence>